<reference evidence="2 3" key="1">
    <citation type="submission" date="2018-04" db="EMBL/GenBank/DDBJ databases">
        <title>Novel Campyloabacter and Helicobacter Species and Strains.</title>
        <authorList>
            <person name="Mannion A.J."/>
            <person name="Shen Z."/>
            <person name="Fox J.G."/>
        </authorList>
    </citation>
    <scope>NUCLEOTIDE SEQUENCE [LARGE SCALE GENOMIC DNA]</scope>
    <source>
        <strain evidence="2 3">MIT 99-5101</strain>
    </source>
</reference>
<proteinExistence type="predicted"/>
<comment type="caution">
    <text evidence="2">The sequence shown here is derived from an EMBL/GenBank/DDBJ whole genome shotgun (WGS) entry which is preliminary data.</text>
</comment>
<sequence>MKDWFVPSMGFGLFIYFMLFVILYTIKIGGPNVPLYGDGQQIAPPKSDTEKFLQDVSKSVRESF</sequence>
<keyword evidence="1" id="KW-1133">Transmembrane helix</keyword>
<dbReference type="Proteomes" id="UP000256650">
    <property type="component" value="Unassembled WGS sequence"/>
</dbReference>
<keyword evidence="3" id="KW-1185">Reference proteome</keyword>
<dbReference type="RefSeq" id="WP_115551535.1">
    <property type="nucleotide sequence ID" value="NZ_CAOOIB010000027.1"/>
</dbReference>
<accession>A0A3D8IEM9</accession>
<gene>
    <name evidence="2" type="ORF">CQA43_05080</name>
</gene>
<evidence type="ECO:0000313" key="2">
    <source>
        <dbReference type="EMBL" id="RDU63001.1"/>
    </source>
</evidence>
<name>A0A3D8IEM9_9HELI</name>
<dbReference type="AlphaFoldDB" id="A0A3D8IEM9"/>
<keyword evidence="1" id="KW-0812">Transmembrane</keyword>
<keyword evidence="1" id="KW-0472">Membrane</keyword>
<dbReference type="EMBL" id="NXLS01000004">
    <property type="protein sequence ID" value="RDU63001.1"/>
    <property type="molecule type" value="Genomic_DNA"/>
</dbReference>
<dbReference type="GeneID" id="82535659"/>
<evidence type="ECO:0000256" key="1">
    <source>
        <dbReference type="SAM" id="Phobius"/>
    </source>
</evidence>
<protein>
    <submittedName>
        <fullName evidence="2">Uncharacterized protein</fullName>
    </submittedName>
</protein>
<feature type="transmembrane region" description="Helical" evidence="1">
    <location>
        <begin position="6"/>
        <end position="26"/>
    </location>
</feature>
<organism evidence="2 3">
    <name type="scientific">Helicobacter ganmani</name>
    <dbReference type="NCBI Taxonomy" id="60246"/>
    <lineage>
        <taxon>Bacteria</taxon>
        <taxon>Pseudomonadati</taxon>
        <taxon>Campylobacterota</taxon>
        <taxon>Epsilonproteobacteria</taxon>
        <taxon>Campylobacterales</taxon>
        <taxon>Helicobacteraceae</taxon>
        <taxon>Helicobacter</taxon>
    </lineage>
</organism>
<dbReference type="OrthoDB" id="5325588at2"/>
<evidence type="ECO:0000313" key="3">
    <source>
        <dbReference type="Proteomes" id="UP000256650"/>
    </source>
</evidence>